<sequence>MLCAAVLFEMVLESYVAIFRKNRYLANLYRNLTESDDQTYCRLIGAGGEIHLTRRDVAQAAGGYGKAYREADLRQNDLVLIFLKHVPDLYGSFFGAMLSGVIPSFMPCVSARQDPKLYWSSHAELLRRIRPAAIVAARDTFADMQASGLLFDDTALIETESVAPADLALVVRDEDNIALLQHSSGTTGLKKGVALSFRAVADQIERYAAALEISETDRIVHWLPLYHDMGLIACAVLPAYLGVPTVHIDPLHWVSQPGLLLEAIAKHRGTLTWMPNFAFEHLVNICGSAAASYDLSSMRAFINCSETCKPRAFHRFEDTFAPSGVAPRQLHCCYAMAETVFAVSQTPLVRPPERIRVESSSLERGETIRRIDNGGIELLETGTPIRDMEVSILDEKAMPLPEDTVGEVALSAPFVFSGYYKDPERTAKRLRDGVYRTGDLGFVHNEKLYVLGRTDDLIIVNGRNIYAHQVEAAISEVEGLKPGRSVAVPVFDERVGSEVLIVMAERRRESERLDSAIQADVLRIVQSVFNVLPRKVRIVDEGWLIKTTSGKISRTENLKKFRSETKGVPA</sequence>
<dbReference type="InterPro" id="IPR042099">
    <property type="entry name" value="ANL_N_sf"/>
</dbReference>
<evidence type="ECO:0000259" key="2">
    <source>
        <dbReference type="Pfam" id="PF00501"/>
    </source>
</evidence>
<dbReference type="InterPro" id="IPR045851">
    <property type="entry name" value="AMP-bd_C_sf"/>
</dbReference>
<dbReference type="Gene3D" id="3.30.300.30">
    <property type="match status" value="1"/>
</dbReference>
<keyword evidence="4" id="KW-1185">Reference proteome</keyword>
<dbReference type="Proteomes" id="UP000256900">
    <property type="component" value="Unassembled WGS sequence"/>
</dbReference>
<organism evidence="3 4">
    <name type="scientific">Methylovirgula ligni</name>
    <dbReference type="NCBI Taxonomy" id="569860"/>
    <lineage>
        <taxon>Bacteria</taxon>
        <taxon>Pseudomonadati</taxon>
        <taxon>Pseudomonadota</taxon>
        <taxon>Alphaproteobacteria</taxon>
        <taxon>Hyphomicrobiales</taxon>
        <taxon>Beijerinckiaceae</taxon>
        <taxon>Methylovirgula</taxon>
    </lineage>
</organism>
<dbReference type="GO" id="GO:0016874">
    <property type="term" value="F:ligase activity"/>
    <property type="evidence" value="ECO:0007669"/>
    <property type="project" value="UniProtKB-KW"/>
</dbReference>
<reference evidence="3 4" key="1">
    <citation type="submission" date="2018-08" db="EMBL/GenBank/DDBJ databases">
        <title>Genomic Encyclopedia of Type Strains, Phase IV (KMG-IV): sequencing the most valuable type-strain genomes for metagenomic binning, comparative biology and taxonomic classification.</title>
        <authorList>
            <person name="Goeker M."/>
        </authorList>
    </citation>
    <scope>NUCLEOTIDE SEQUENCE [LARGE SCALE GENOMIC DNA]</scope>
    <source>
        <strain evidence="3 4">BW863</strain>
    </source>
</reference>
<evidence type="ECO:0000256" key="1">
    <source>
        <dbReference type="ARBA" id="ARBA00006432"/>
    </source>
</evidence>
<keyword evidence="3" id="KW-0436">Ligase</keyword>
<accession>A0A3D9Z1Q5</accession>
<evidence type="ECO:0000313" key="4">
    <source>
        <dbReference type="Proteomes" id="UP000256900"/>
    </source>
</evidence>
<dbReference type="GO" id="GO:0006633">
    <property type="term" value="P:fatty acid biosynthetic process"/>
    <property type="evidence" value="ECO:0007669"/>
    <property type="project" value="TreeGrafter"/>
</dbReference>
<evidence type="ECO:0000313" key="3">
    <source>
        <dbReference type="EMBL" id="REF89104.1"/>
    </source>
</evidence>
<dbReference type="SUPFAM" id="SSF56801">
    <property type="entry name" value="Acetyl-CoA synthetase-like"/>
    <property type="match status" value="1"/>
</dbReference>
<protein>
    <submittedName>
        <fullName evidence="3">Acyl-CoA synthetase (AMP-forming)/AMP-acid ligase II</fullName>
    </submittedName>
</protein>
<dbReference type="PANTHER" id="PTHR22754">
    <property type="entry name" value="DISCO-INTERACTING PROTEIN 2 DIP2 -RELATED"/>
    <property type="match status" value="1"/>
</dbReference>
<dbReference type="EMBL" id="QUMO01000001">
    <property type="protein sequence ID" value="REF89104.1"/>
    <property type="molecule type" value="Genomic_DNA"/>
</dbReference>
<dbReference type="AlphaFoldDB" id="A0A3D9Z1Q5"/>
<gene>
    <name evidence="3" type="ORF">DES32_0318</name>
</gene>
<proteinExistence type="inferred from homology"/>
<dbReference type="InterPro" id="IPR000873">
    <property type="entry name" value="AMP-dep_synth/lig_dom"/>
</dbReference>
<dbReference type="GO" id="GO:0005886">
    <property type="term" value="C:plasma membrane"/>
    <property type="evidence" value="ECO:0007669"/>
    <property type="project" value="TreeGrafter"/>
</dbReference>
<dbReference type="Pfam" id="PF00501">
    <property type="entry name" value="AMP-binding"/>
    <property type="match status" value="1"/>
</dbReference>
<comment type="caution">
    <text evidence="3">The sequence shown here is derived from an EMBL/GenBank/DDBJ whole genome shotgun (WGS) entry which is preliminary data.</text>
</comment>
<dbReference type="Gene3D" id="3.40.50.12780">
    <property type="entry name" value="N-terminal domain of ligase-like"/>
    <property type="match status" value="1"/>
</dbReference>
<dbReference type="GO" id="GO:0070566">
    <property type="term" value="F:adenylyltransferase activity"/>
    <property type="evidence" value="ECO:0007669"/>
    <property type="project" value="TreeGrafter"/>
</dbReference>
<name>A0A3D9Z1Q5_9HYPH</name>
<feature type="domain" description="AMP-dependent synthetase/ligase" evidence="2">
    <location>
        <begin position="47"/>
        <end position="420"/>
    </location>
</feature>
<comment type="similarity">
    <text evidence="1">Belongs to the ATP-dependent AMP-binding enzyme family.</text>
</comment>
<dbReference type="PANTHER" id="PTHR22754:SF32">
    <property type="entry name" value="DISCO-INTERACTING PROTEIN 2"/>
    <property type="match status" value="1"/>
</dbReference>